<keyword evidence="2" id="KW-0812">Transmembrane</keyword>
<feature type="domain" description="GGDEF" evidence="4">
    <location>
        <begin position="602"/>
        <end position="741"/>
    </location>
</feature>
<organism evidence="6 7">
    <name type="scientific">Gordonibacter urolithinfaciens</name>
    <dbReference type="NCBI Taxonomy" id="1335613"/>
    <lineage>
        <taxon>Bacteria</taxon>
        <taxon>Bacillati</taxon>
        <taxon>Actinomycetota</taxon>
        <taxon>Coriobacteriia</taxon>
        <taxon>Eggerthellales</taxon>
        <taxon>Eggerthellaceae</taxon>
        <taxon>Gordonibacter</taxon>
    </lineage>
</organism>
<evidence type="ECO:0000313" key="6">
    <source>
        <dbReference type="EMBL" id="ROT89398.1"/>
    </source>
</evidence>
<dbReference type="PROSITE" id="PS50887">
    <property type="entry name" value="GGDEF"/>
    <property type="match status" value="1"/>
</dbReference>
<feature type="transmembrane region" description="Helical" evidence="2">
    <location>
        <begin position="31"/>
        <end position="54"/>
    </location>
</feature>
<dbReference type="PANTHER" id="PTHR33121:SF70">
    <property type="entry name" value="SIGNALING PROTEIN YKOW"/>
    <property type="match status" value="1"/>
</dbReference>
<dbReference type="SUPFAM" id="SSF53850">
    <property type="entry name" value="Periplasmic binding protein-like II"/>
    <property type="match status" value="2"/>
</dbReference>
<dbReference type="Gene3D" id="3.40.190.10">
    <property type="entry name" value="Periplasmic binding protein-like II"/>
    <property type="match status" value="4"/>
</dbReference>
<dbReference type="Pfam" id="PF00497">
    <property type="entry name" value="SBP_bac_3"/>
    <property type="match status" value="1"/>
</dbReference>
<evidence type="ECO:0000256" key="1">
    <source>
        <dbReference type="SAM" id="MobiDB-lite"/>
    </source>
</evidence>
<dbReference type="InterPro" id="IPR000160">
    <property type="entry name" value="GGDEF_dom"/>
</dbReference>
<dbReference type="InterPro" id="IPR035919">
    <property type="entry name" value="EAL_sf"/>
</dbReference>
<dbReference type="GO" id="GO:0071111">
    <property type="term" value="F:cyclic-guanylate-specific phosphodiesterase activity"/>
    <property type="evidence" value="ECO:0007669"/>
    <property type="project" value="InterPro"/>
</dbReference>
<evidence type="ECO:0000256" key="2">
    <source>
        <dbReference type="SAM" id="Phobius"/>
    </source>
</evidence>
<dbReference type="InterPro" id="IPR001633">
    <property type="entry name" value="EAL_dom"/>
</dbReference>
<keyword evidence="2" id="KW-0472">Membrane</keyword>
<evidence type="ECO:0000259" key="3">
    <source>
        <dbReference type="PROSITE" id="PS50883"/>
    </source>
</evidence>
<dbReference type="InterPro" id="IPR050706">
    <property type="entry name" value="Cyclic-di-GMP_PDE-like"/>
</dbReference>
<keyword evidence="2" id="KW-1133">Transmembrane helix</keyword>
<dbReference type="Pfam" id="PF00563">
    <property type="entry name" value="EAL"/>
    <property type="match status" value="1"/>
</dbReference>
<evidence type="ECO:0000313" key="8">
    <source>
        <dbReference type="Proteomes" id="UP000462865"/>
    </source>
</evidence>
<dbReference type="InterPro" id="IPR029787">
    <property type="entry name" value="Nucleotide_cyclase"/>
</dbReference>
<dbReference type="Proteomes" id="UP000285258">
    <property type="component" value="Unassembled WGS sequence"/>
</dbReference>
<reference evidence="6" key="2">
    <citation type="journal article" date="2019" name="Int. J. Syst. Evol. Microbiol.">
        <title>Gordonibacter faecihominis is a later heterotypic synonym of Gordonibacter urolithinfaciens.</title>
        <authorList>
            <person name="Danylec N."/>
            <person name="Stoll D.A."/>
            <person name="Huch M."/>
        </authorList>
    </citation>
    <scope>NUCLEOTIDE SEQUENCE</scope>
    <source>
        <strain evidence="6">DSM 27213</strain>
    </source>
</reference>
<dbReference type="PANTHER" id="PTHR33121">
    <property type="entry name" value="CYCLIC DI-GMP PHOSPHODIESTERASE PDEF"/>
    <property type="match status" value="1"/>
</dbReference>
<dbReference type="PROSITE" id="PS50883">
    <property type="entry name" value="EAL"/>
    <property type="match status" value="1"/>
</dbReference>
<dbReference type="Proteomes" id="UP000462865">
    <property type="component" value="Unassembled WGS sequence"/>
</dbReference>
<name>A0A423UJC2_9ACTN</name>
<comment type="caution">
    <text evidence="6">The sequence shown here is derived from an EMBL/GenBank/DDBJ whole genome shotgun (WGS) entry which is preliminary data.</text>
</comment>
<dbReference type="InterPro" id="IPR043128">
    <property type="entry name" value="Rev_trsase/Diguanyl_cyclase"/>
</dbReference>
<feature type="domain" description="EAL" evidence="3">
    <location>
        <begin position="750"/>
        <end position="1005"/>
    </location>
</feature>
<dbReference type="SUPFAM" id="SSF55073">
    <property type="entry name" value="Nucleotide cyclase"/>
    <property type="match status" value="1"/>
</dbReference>
<reference evidence="7" key="1">
    <citation type="submission" date="2018-05" db="EMBL/GenBank/DDBJ databases">
        <title>Genome Sequencing of selected type strains of the family Eggerthellaceae.</title>
        <authorList>
            <person name="Danylec N."/>
            <person name="Stoll D.A."/>
            <person name="Doetsch A."/>
            <person name="Huch M."/>
        </authorList>
    </citation>
    <scope>NUCLEOTIDE SEQUENCE [LARGE SCALE GENOMIC DNA]</scope>
    <source>
        <strain evidence="7">DSM 27213</strain>
    </source>
</reference>
<dbReference type="SMART" id="SM00052">
    <property type="entry name" value="EAL"/>
    <property type="match status" value="1"/>
</dbReference>
<evidence type="ECO:0000313" key="5">
    <source>
        <dbReference type="EMBL" id="MSA94268.1"/>
    </source>
</evidence>
<dbReference type="SUPFAM" id="SSF141868">
    <property type="entry name" value="EAL domain-like"/>
    <property type="match status" value="1"/>
</dbReference>
<dbReference type="EMBL" id="WKZA01000011">
    <property type="protein sequence ID" value="MSA94268.1"/>
    <property type="molecule type" value="Genomic_DNA"/>
</dbReference>
<dbReference type="SMART" id="SM00062">
    <property type="entry name" value="PBPb"/>
    <property type="match status" value="2"/>
</dbReference>
<sequence>MVSYERDAGGRRSGSEQAIAHGGEDARNRHLVGVSLPLLLLALVAALLALPGAYAPPAFADEDAPEGKRIVRVGYYEDGDYMSYDEAGQLVGYNIDYLEELRRYADWTYEYVDFAGWAEAYEALENGEIDLLPAVYYTQERTDRMLFSAEPMCSIYTTLNVRLDDRRYAYEDFTAFSGMSVGVIENSQDARAFAQYANDNGFDVDMVEYLETDDLLNALDEGALDAIAITYLGSNSRFRTIAQFSPEPIHFAFPLDRAELQQDLTAAMNRLQLRDPGFSTLLYNRYFGINTDQDPVFTEDEYAYLASAPTLRVAYDAFRTPLSYTDPETGAFAGAAARLFEDISRVTGLSFEFVPVDRHSDAFEMVESGAVDLVAGVDRDADEATAGIVSTTGPYLRDPMALIVGPGSSGSRVALPRGFALAAEMERQHVGDEIAYFDTPKQCVDAVLTGAADFAYADTHVANYLLSESQYESLTVTTMTDYTNDMSIGVAGTADTRLLSVLDRCVQYTAESKITTWVSQSSLAVHPTTPLDFLRQYPLQIISGLAALFGVLLAGALYLGRTKLRTARHIEELSFTDPLTGGWTLARFRTGAEDVLERAGSGEHAIVYLDIARFKSFNAAFGYAAGDQLLKALDRLIGELEHDGEHHAHITADEFVVLVRWDGWDAFLERFAELDRRFNSLDVLRSHSHRLFLHAGACIVERPGGSRRLDAQALAELMDCARYARDSVGETSSSKAALYTADMKDRDVAERAVVALARAALDQGEFVAYYQPKVELATNRIVGLEALVRWESPERGVVQPNDFIPLFEKNGFVTEIDLHVLRQACTRLEERLAQGLPVVPIACNFSRLHLQRDGFPERVKAIVDEYAVPVDLIELELTENIVMEDLERAKGICRQLKDLGFRISIDDFGSGYSSLGTLQDLTIDVLKLDRTFLMSSESGERSRAILEGVVGIAEKLRVTIVVEGVETCEQARMLQQLDDAIIAQGYLYSRPVPRAESDRQLDGAVLEPSEG</sequence>
<dbReference type="SMART" id="SM00267">
    <property type="entry name" value="GGDEF"/>
    <property type="match status" value="1"/>
</dbReference>
<feature type="transmembrane region" description="Helical" evidence="2">
    <location>
        <begin position="537"/>
        <end position="559"/>
    </location>
</feature>
<dbReference type="InterPro" id="IPR001638">
    <property type="entry name" value="Solute-binding_3/MltF_N"/>
</dbReference>
<feature type="region of interest" description="Disordered" evidence="1">
    <location>
        <begin position="1"/>
        <end position="20"/>
    </location>
</feature>
<dbReference type="CDD" id="cd01948">
    <property type="entry name" value="EAL"/>
    <property type="match status" value="1"/>
</dbReference>
<feature type="compositionally biased region" description="Basic and acidic residues" evidence="1">
    <location>
        <begin position="1"/>
        <end position="14"/>
    </location>
</feature>
<reference evidence="5 8" key="4">
    <citation type="journal article" date="2019" name="Nat. Med.">
        <title>A library of human gut bacterial isolates paired with longitudinal multiomics data enables mechanistic microbiome research.</title>
        <authorList>
            <person name="Poyet M."/>
            <person name="Groussin M."/>
            <person name="Gibbons S.M."/>
            <person name="Avila-Pacheco J."/>
            <person name="Jiang X."/>
            <person name="Kearney S.M."/>
            <person name="Perrotta A.R."/>
            <person name="Berdy B."/>
            <person name="Zhao S."/>
            <person name="Lieberman T.D."/>
            <person name="Swanson P.K."/>
            <person name="Smith M."/>
            <person name="Roesemann S."/>
            <person name="Alexander J.E."/>
            <person name="Rich S.A."/>
            <person name="Livny J."/>
            <person name="Vlamakis H."/>
            <person name="Clish C."/>
            <person name="Bullock K."/>
            <person name="Deik A."/>
            <person name="Scott J."/>
            <person name="Pierce K.A."/>
            <person name="Xavier R.J."/>
            <person name="Alm E.J."/>
        </authorList>
    </citation>
    <scope>NUCLEOTIDE SEQUENCE [LARGE SCALE GENOMIC DNA]</scope>
    <source>
        <strain evidence="5 8">BIOML-A1</strain>
    </source>
</reference>
<dbReference type="AlphaFoldDB" id="A0A423UJC2"/>
<evidence type="ECO:0000259" key="4">
    <source>
        <dbReference type="PROSITE" id="PS50887"/>
    </source>
</evidence>
<dbReference type="Pfam" id="PF00990">
    <property type="entry name" value="GGDEF"/>
    <property type="match status" value="1"/>
</dbReference>
<accession>A0A423UJC2</accession>
<dbReference type="EMBL" id="QIBW01000010">
    <property type="protein sequence ID" value="ROT89398.1"/>
    <property type="molecule type" value="Genomic_DNA"/>
</dbReference>
<dbReference type="Gene3D" id="3.20.20.450">
    <property type="entry name" value="EAL domain"/>
    <property type="match status" value="1"/>
</dbReference>
<gene>
    <name evidence="6" type="ORF">DMP12_09315</name>
    <name evidence="5" type="ORF">GKG38_04180</name>
</gene>
<proteinExistence type="predicted"/>
<evidence type="ECO:0000313" key="7">
    <source>
        <dbReference type="Proteomes" id="UP000285258"/>
    </source>
</evidence>
<protein>
    <submittedName>
        <fullName evidence="6">Diguanylate cyclase</fullName>
    </submittedName>
    <submittedName>
        <fullName evidence="5">EAL domain-containing protein</fullName>
    </submittedName>
</protein>
<reference evidence="6" key="3">
    <citation type="journal article" date="2019" name="Microbiol. Resour. Announc.">
        <title>Draft Genome Sequences of Type Strains of Gordonibacter faecihominis, Paraeggerthella hongkongensis, Parvibacter caecicola,Slackia equolifaciens, Slackia faecicanis, and Slackia isoflavoniconvertens.</title>
        <authorList>
            <person name="Danylec N."/>
            <person name="Stoll D.A."/>
            <person name="Dotsch A."/>
            <person name="Huch M."/>
        </authorList>
    </citation>
    <scope>NUCLEOTIDE SEQUENCE</scope>
    <source>
        <strain evidence="6">DSM 27213</strain>
    </source>
</reference>
<dbReference type="Gene3D" id="3.30.70.270">
    <property type="match status" value="1"/>
</dbReference>